<proteinExistence type="predicted"/>
<dbReference type="RefSeq" id="WP_110334243.1">
    <property type="nucleotide sequence ID" value="NZ_MASU01000001.1"/>
</dbReference>
<evidence type="ECO:0008006" key="3">
    <source>
        <dbReference type="Google" id="ProtNLM"/>
    </source>
</evidence>
<comment type="caution">
    <text evidence="1">The sequence shown here is derived from an EMBL/GenBank/DDBJ whole genome shotgun (WGS) entry which is preliminary data.</text>
</comment>
<dbReference type="AlphaFoldDB" id="A0A318LV73"/>
<organism evidence="1 2">
    <name type="scientific">Prauserella flavalba</name>
    <dbReference type="NCBI Taxonomy" id="1477506"/>
    <lineage>
        <taxon>Bacteria</taxon>
        <taxon>Bacillati</taxon>
        <taxon>Actinomycetota</taxon>
        <taxon>Actinomycetes</taxon>
        <taxon>Pseudonocardiales</taxon>
        <taxon>Pseudonocardiaceae</taxon>
        <taxon>Prauserella</taxon>
    </lineage>
</organism>
<protein>
    <recommendedName>
        <fullName evidence="3">MmcQ/YjbR family DNA-binding protein</fullName>
    </recommendedName>
</protein>
<sequence length="116" mass="12843">MLGLDDLRAYANALPEVEEKTHFRLPSFAVRGEPFAGLERGETTAIVAVDRETAGAAVAEDPATYEEVWRNAGRPIWVGVRVRLASVPAERLRELVEAAWRNKAPNRVVAAYDAER</sequence>
<accession>A0A318LV73</accession>
<dbReference type="InterPro" id="IPR058532">
    <property type="entry name" value="YjbR/MT2646/Rv2570-like"/>
</dbReference>
<dbReference type="EMBL" id="MASU01000001">
    <property type="protein sequence ID" value="PXY38512.1"/>
    <property type="molecule type" value="Genomic_DNA"/>
</dbReference>
<dbReference type="Pfam" id="PF04237">
    <property type="entry name" value="YjbR"/>
    <property type="match status" value="1"/>
</dbReference>
<keyword evidence="2" id="KW-1185">Reference proteome</keyword>
<dbReference type="SUPFAM" id="SSF142906">
    <property type="entry name" value="YjbR-like"/>
    <property type="match status" value="1"/>
</dbReference>
<reference evidence="1 2" key="1">
    <citation type="submission" date="2016-07" db="EMBL/GenBank/DDBJ databases">
        <title>Draft genome sequence of Prauserella sp. YIM 121212, isolated from alkaline soil.</title>
        <authorList>
            <person name="Ruckert C."/>
            <person name="Albersmeier A."/>
            <person name="Jiang C.-L."/>
            <person name="Jiang Y."/>
            <person name="Kalinowski J."/>
            <person name="Schneider O."/>
            <person name="Winkler A."/>
            <person name="Zotchev S.B."/>
        </authorList>
    </citation>
    <scope>NUCLEOTIDE SEQUENCE [LARGE SCALE GENOMIC DNA]</scope>
    <source>
        <strain evidence="1 2">YIM 121212</strain>
    </source>
</reference>
<evidence type="ECO:0000313" key="1">
    <source>
        <dbReference type="EMBL" id="PXY38512.1"/>
    </source>
</evidence>
<dbReference type="OrthoDB" id="954305at2"/>
<name>A0A318LV73_9PSEU</name>
<dbReference type="Proteomes" id="UP000247892">
    <property type="component" value="Unassembled WGS sequence"/>
</dbReference>
<dbReference type="InterPro" id="IPR038056">
    <property type="entry name" value="YjbR-like_sf"/>
</dbReference>
<dbReference type="Gene3D" id="3.90.1150.30">
    <property type="match status" value="1"/>
</dbReference>
<evidence type="ECO:0000313" key="2">
    <source>
        <dbReference type="Proteomes" id="UP000247892"/>
    </source>
</evidence>
<gene>
    <name evidence="1" type="ORF">BA062_01860</name>
</gene>